<sequence>MAKVTIQDVARVAGVSVATVDRVLNRRPGVRSVTVNKVETAIRDLNYQPDRIAARLARSREYRFCFVLPDRAGDFWERINEEVRTMAERMAGERVAITVKRVDVFDGELLASTLDSIGDVHDGVAVAALDHPAVREAINALAARGVTVVTLVSDVPGSKRMHYAGIDNSSAGRTAASLMGRFLRGLTGKVGLIAGSLALRDHIERQFGFEQVLTHEYPNLQVLPVRESRDDWRKLEEMTAQLLAEHHDLVGIYNVGGGTRGIVSALEAAGRAKDVVLLGHDLSDANRKALIRGTIDAVINQDPGHEVRSAIRVLIAKADNVPLIESQERIRIDIFLRDNLP</sequence>
<dbReference type="CDD" id="cd01392">
    <property type="entry name" value="HTH_LacI"/>
    <property type="match status" value="1"/>
</dbReference>
<dbReference type="InterPro" id="IPR010982">
    <property type="entry name" value="Lambda_DNA-bd_dom_sf"/>
</dbReference>
<dbReference type="InterPro" id="IPR025997">
    <property type="entry name" value="SBP_2_dom"/>
</dbReference>
<dbReference type="Gene3D" id="1.10.260.40">
    <property type="entry name" value="lambda repressor-like DNA-binding domains"/>
    <property type="match status" value="1"/>
</dbReference>
<accession>A0A2W2BCL2</accession>
<dbReference type="RefSeq" id="WP_111196721.1">
    <property type="nucleotide sequence ID" value="NZ_QKVK01000002.1"/>
</dbReference>
<dbReference type="Pfam" id="PF13407">
    <property type="entry name" value="Peripla_BP_4"/>
    <property type="match status" value="1"/>
</dbReference>
<dbReference type="AlphaFoldDB" id="A0A2W2BCL2"/>
<keyword evidence="3" id="KW-0804">Transcription</keyword>
<dbReference type="PANTHER" id="PTHR30146">
    <property type="entry name" value="LACI-RELATED TRANSCRIPTIONAL REPRESSOR"/>
    <property type="match status" value="1"/>
</dbReference>
<dbReference type="InterPro" id="IPR028082">
    <property type="entry name" value="Peripla_BP_I"/>
</dbReference>
<dbReference type="CDD" id="cd06307">
    <property type="entry name" value="PBP1_sugar_binding"/>
    <property type="match status" value="1"/>
</dbReference>
<evidence type="ECO:0000256" key="3">
    <source>
        <dbReference type="ARBA" id="ARBA00023163"/>
    </source>
</evidence>
<dbReference type="PROSITE" id="PS50932">
    <property type="entry name" value="HTH_LACI_2"/>
    <property type="match status" value="1"/>
</dbReference>
<dbReference type="SMART" id="SM00354">
    <property type="entry name" value="HTH_LACI"/>
    <property type="match status" value="1"/>
</dbReference>
<evidence type="ECO:0000256" key="2">
    <source>
        <dbReference type="ARBA" id="ARBA00023125"/>
    </source>
</evidence>
<dbReference type="GO" id="GO:0000976">
    <property type="term" value="F:transcription cis-regulatory region binding"/>
    <property type="evidence" value="ECO:0007669"/>
    <property type="project" value="TreeGrafter"/>
</dbReference>
<dbReference type="InterPro" id="IPR000843">
    <property type="entry name" value="HTH_LacI"/>
</dbReference>
<proteinExistence type="predicted"/>
<keyword evidence="6" id="KW-1185">Reference proteome</keyword>
<protein>
    <submittedName>
        <fullName evidence="5">LacI family transcriptional regulator</fullName>
    </submittedName>
</protein>
<organism evidence="5 6">
    <name type="scientific">Aestuariivirga litoralis</name>
    <dbReference type="NCBI Taxonomy" id="2650924"/>
    <lineage>
        <taxon>Bacteria</taxon>
        <taxon>Pseudomonadati</taxon>
        <taxon>Pseudomonadota</taxon>
        <taxon>Alphaproteobacteria</taxon>
        <taxon>Hyphomicrobiales</taxon>
        <taxon>Aestuariivirgaceae</taxon>
        <taxon>Aestuariivirga</taxon>
    </lineage>
</organism>
<evidence type="ECO:0000256" key="1">
    <source>
        <dbReference type="ARBA" id="ARBA00023015"/>
    </source>
</evidence>
<dbReference type="EMBL" id="QKVK01000002">
    <property type="protein sequence ID" value="PZF77918.1"/>
    <property type="molecule type" value="Genomic_DNA"/>
</dbReference>
<dbReference type="Proteomes" id="UP000248795">
    <property type="component" value="Unassembled WGS sequence"/>
</dbReference>
<feature type="domain" description="HTH lacI-type" evidence="4">
    <location>
        <begin position="4"/>
        <end position="58"/>
    </location>
</feature>
<dbReference type="PANTHER" id="PTHR30146:SF152">
    <property type="entry name" value="TRANSCRIPTIONAL REGULATORY PROTEIN"/>
    <property type="match status" value="1"/>
</dbReference>
<evidence type="ECO:0000313" key="5">
    <source>
        <dbReference type="EMBL" id="PZF77918.1"/>
    </source>
</evidence>
<dbReference type="SUPFAM" id="SSF47413">
    <property type="entry name" value="lambda repressor-like DNA-binding domains"/>
    <property type="match status" value="1"/>
</dbReference>
<dbReference type="PRINTS" id="PR00036">
    <property type="entry name" value="HTHLACI"/>
</dbReference>
<gene>
    <name evidence="5" type="ORF">DK847_05685</name>
</gene>
<dbReference type="SUPFAM" id="SSF53822">
    <property type="entry name" value="Periplasmic binding protein-like I"/>
    <property type="match status" value="1"/>
</dbReference>
<dbReference type="PROSITE" id="PS00356">
    <property type="entry name" value="HTH_LACI_1"/>
    <property type="match status" value="1"/>
</dbReference>
<dbReference type="GO" id="GO:0003700">
    <property type="term" value="F:DNA-binding transcription factor activity"/>
    <property type="evidence" value="ECO:0007669"/>
    <property type="project" value="TreeGrafter"/>
</dbReference>
<comment type="caution">
    <text evidence="5">The sequence shown here is derived from an EMBL/GenBank/DDBJ whole genome shotgun (WGS) entry which is preliminary data.</text>
</comment>
<dbReference type="Pfam" id="PF00356">
    <property type="entry name" value="LacI"/>
    <property type="match status" value="1"/>
</dbReference>
<evidence type="ECO:0000259" key="4">
    <source>
        <dbReference type="PROSITE" id="PS50932"/>
    </source>
</evidence>
<dbReference type="Gene3D" id="3.40.50.2300">
    <property type="match status" value="2"/>
</dbReference>
<keyword evidence="1" id="KW-0805">Transcription regulation</keyword>
<reference evidence="6" key="1">
    <citation type="submission" date="2018-06" db="EMBL/GenBank/DDBJ databases">
        <title>Aestuariibacter litoralis strain KCTC 52945T.</title>
        <authorList>
            <person name="Li X."/>
            <person name="Salam N."/>
            <person name="Li J.-L."/>
            <person name="Chen Y.-M."/>
            <person name="Yang Z.-W."/>
            <person name="Zhang L.-Y."/>
            <person name="Han M.-X."/>
            <person name="Xiao M."/>
            <person name="Li W.-J."/>
        </authorList>
    </citation>
    <scope>NUCLEOTIDE SEQUENCE [LARGE SCALE GENOMIC DNA]</scope>
    <source>
        <strain evidence="6">KCTC 52945</strain>
    </source>
</reference>
<evidence type="ECO:0000313" key="6">
    <source>
        <dbReference type="Proteomes" id="UP000248795"/>
    </source>
</evidence>
<keyword evidence="2" id="KW-0238">DNA-binding</keyword>
<name>A0A2W2BCL2_9HYPH</name>